<gene>
    <name evidence="1" type="ORF">MSG28_010858</name>
</gene>
<organism evidence="1 2">
    <name type="scientific">Choristoneura fumiferana</name>
    <name type="common">Spruce budworm moth</name>
    <name type="synonym">Archips fumiferana</name>
    <dbReference type="NCBI Taxonomy" id="7141"/>
    <lineage>
        <taxon>Eukaryota</taxon>
        <taxon>Metazoa</taxon>
        <taxon>Ecdysozoa</taxon>
        <taxon>Arthropoda</taxon>
        <taxon>Hexapoda</taxon>
        <taxon>Insecta</taxon>
        <taxon>Pterygota</taxon>
        <taxon>Neoptera</taxon>
        <taxon>Endopterygota</taxon>
        <taxon>Lepidoptera</taxon>
        <taxon>Glossata</taxon>
        <taxon>Ditrysia</taxon>
        <taxon>Tortricoidea</taxon>
        <taxon>Tortricidae</taxon>
        <taxon>Tortricinae</taxon>
        <taxon>Choristoneura</taxon>
    </lineage>
</organism>
<dbReference type="EMBL" id="CM046118">
    <property type="protein sequence ID" value="KAI8438259.1"/>
    <property type="molecule type" value="Genomic_DNA"/>
</dbReference>
<keyword evidence="2" id="KW-1185">Reference proteome</keyword>
<accession>A0ACC0KP05</accession>
<reference evidence="1 2" key="1">
    <citation type="journal article" date="2022" name="Genome Biol. Evol.">
        <title>The Spruce Budworm Genome: Reconstructing the Evolutionary History of Antifreeze Proteins.</title>
        <authorList>
            <person name="Beliveau C."/>
            <person name="Gagne P."/>
            <person name="Picq S."/>
            <person name="Vernygora O."/>
            <person name="Keeling C.I."/>
            <person name="Pinkney K."/>
            <person name="Doucet D."/>
            <person name="Wen F."/>
            <person name="Johnston J.S."/>
            <person name="Maaroufi H."/>
            <person name="Boyle B."/>
            <person name="Laroche J."/>
            <person name="Dewar K."/>
            <person name="Juretic N."/>
            <person name="Blackburn G."/>
            <person name="Nisole A."/>
            <person name="Brunet B."/>
            <person name="Brandao M."/>
            <person name="Lumley L."/>
            <person name="Duan J."/>
            <person name="Quan G."/>
            <person name="Lucarotti C.J."/>
            <person name="Roe A.D."/>
            <person name="Sperling F.A.H."/>
            <person name="Levesque R.C."/>
            <person name="Cusson M."/>
        </authorList>
    </citation>
    <scope>NUCLEOTIDE SEQUENCE [LARGE SCALE GENOMIC DNA]</scope>
    <source>
        <strain evidence="1">Glfc:IPQL:Cfum</strain>
    </source>
</reference>
<evidence type="ECO:0000313" key="2">
    <source>
        <dbReference type="Proteomes" id="UP001064048"/>
    </source>
</evidence>
<comment type="caution">
    <text evidence="1">The sequence shown here is derived from an EMBL/GenBank/DDBJ whole genome shotgun (WGS) entry which is preliminary data.</text>
</comment>
<evidence type="ECO:0000313" key="1">
    <source>
        <dbReference type="EMBL" id="KAI8438259.1"/>
    </source>
</evidence>
<sequence>MFVAKCALVLCAAAAGRNNWFSIFTYPDSDCHLPIASSTYTPAHLNNEDVNVIAVDWSRGSFLYSIGLANAPQAGEMIAEIINVLIVNFGYNPSLVRIVGVGLGGHIAGLVARHINGNVPHVIALDPSFHGWTHHPDLLNADDAGVVEVLHTTSGILGYDYPVGDIDFYPNGGTFQNGCATDSSCSHIYSYVFYAESLNAAGTGGAQFVGTACDSYEDAIAMACNGERDATFGGLAVKTSESGIYTFATNFAQPFAQG</sequence>
<name>A0ACC0KP05_CHOFU</name>
<proteinExistence type="predicted"/>
<dbReference type="Proteomes" id="UP001064048">
    <property type="component" value="Chromosome 18"/>
</dbReference>
<protein>
    <submittedName>
        <fullName evidence="1">Uncharacterized protein</fullName>
    </submittedName>
</protein>